<reference evidence="1" key="2">
    <citation type="journal article" date="2020" name="Nat. Commun.">
        <title>Large-scale genome sequencing of mycorrhizal fungi provides insights into the early evolution of symbiotic traits.</title>
        <authorList>
            <person name="Miyauchi S."/>
            <person name="Kiss E."/>
            <person name="Kuo A."/>
            <person name="Drula E."/>
            <person name="Kohler A."/>
            <person name="Sanchez-Garcia M."/>
            <person name="Morin E."/>
            <person name="Andreopoulos B."/>
            <person name="Barry K.W."/>
            <person name="Bonito G."/>
            <person name="Buee M."/>
            <person name="Carver A."/>
            <person name="Chen C."/>
            <person name="Cichocki N."/>
            <person name="Clum A."/>
            <person name="Culley D."/>
            <person name="Crous P.W."/>
            <person name="Fauchery L."/>
            <person name="Girlanda M."/>
            <person name="Hayes R.D."/>
            <person name="Keri Z."/>
            <person name="LaButti K."/>
            <person name="Lipzen A."/>
            <person name="Lombard V."/>
            <person name="Magnuson J."/>
            <person name="Maillard F."/>
            <person name="Murat C."/>
            <person name="Nolan M."/>
            <person name="Ohm R.A."/>
            <person name="Pangilinan J."/>
            <person name="Pereira M.F."/>
            <person name="Perotto S."/>
            <person name="Peter M."/>
            <person name="Pfister S."/>
            <person name="Riley R."/>
            <person name="Sitrit Y."/>
            <person name="Stielow J.B."/>
            <person name="Szollosi G."/>
            <person name="Zifcakova L."/>
            <person name="Stursova M."/>
            <person name="Spatafora J.W."/>
            <person name="Tedersoo L."/>
            <person name="Vaario L.M."/>
            <person name="Yamada A."/>
            <person name="Yan M."/>
            <person name="Wang P."/>
            <person name="Xu J."/>
            <person name="Bruns T."/>
            <person name="Baldrian P."/>
            <person name="Vilgalys R."/>
            <person name="Dunand C."/>
            <person name="Henrissat B."/>
            <person name="Grigoriev I.V."/>
            <person name="Hibbett D."/>
            <person name="Nagy L.G."/>
            <person name="Martin F.M."/>
        </authorList>
    </citation>
    <scope>NUCLEOTIDE SEQUENCE</scope>
    <source>
        <strain evidence="1">P2</strain>
    </source>
</reference>
<organism evidence="1 2">
    <name type="scientific">Thelephora ganbajun</name>
    <name type="common">Ganba fungus</name>
    <dbReference type="NCBI Taxonomy" id="370292"/>
    <lineage>
        <taxon>Eukaryota</taxon>
        <taxon>Fungi</taxon>
        <taxon>Dikarya</taxon>
        <taxon>Basidiomycota</taxon>
        <taxon>Agaricomycotina</taxon>
        <taxon>Agaricomycetes</taxon>
        <taxon>Thelephorales</taxon>
        <taxon>Thelephoraceae</taxon>
        <taxon>Thelephora</taxon>
    </lineage>
</organism>
<proteinExistence type="predicted"/>
<gene>
    <name evidence="1" type="ORF">BDM02DRAFT_3159098</name>
</gene>
<sequence length="979" mass="107322">MRSLIVLVWVFVIHAIGLYLFTRGFLLTRLSLSQINTHDEPLTPTHKRAVILIIDALRFDFISPDPPRPRSPHHHGVLKLPAQLTKIQPRHSFIFNSFSDPPTTTLQRIKGITTGSLPTFVDIGSSFGGSAVDEDSIMNQLRLSGKRIAFMGDDTWMTVFPTSFEHDKTFPYDSFNVEDLHTVDEGVARHLFPLLEEDVKSWDVIIGHGLGVDHVGHRVGPDTQTMTAKLEQMNDILTRIVDRLDQDTLLVVLGDHGMDTRGDHGGDGELETSPGIWIYSKGVPLAGKAFSEIPASLQPTAIFPGAPVAHRHIQQIDIVPTLSLLLGLRIPFNNLGAVIPELFSRGEEYQKALRTNAAQVKRYLDAYRSSSAGSELDGVWSKLTELWSAPASLTGSDEELVALHNYVRFALGACRSLWAQFNITLMVLGLITLLFGLVASWVLFDRVGKINHDIESWSTKIFIRNAKAAVHIAILGFPLGLFTRAAYLDGVLFGLAVGASFHLIRHLKPTLSWKLLQSFPLLLILHALAFSSNSFTFWEDHLLTFFLGSSMVPSVVVGFTAPTSRLRYRVIGFSGLFVICTRLIGSSTVCREEQQPYCNVTFFSSSSLPTPPFLVAILALPASLGIPSIIRRFLSVSASFNGISKVVSRGVLRPALTLGAACWILEWMESTEVWGPSWSSTFRTARTIMGWASALLLLVVGPLLWYAVPASLHVTSEQGTGTMDKVTVLGFANAYGAPYLTFWSLFFGLLYLITQLTGQIVLATTIVALLAYLEVVDSIRDVHGIARAFDISNPSAVLGVDTMGIHSQGVKFAEIIPLALLGLHVFYGTGHQSTISSIQWKAAFLLTSALRYPISPALVILNTFGSQFLLALASPLLATWNVSPTTSKVTNGPNSGIVVKRNALRAALGMMMYFEVLLIGSATSAAWLRRHLMVWKVFAPRFMAAAAGSLVVDLAVIFGVGVGVRRIEPWISNMLKDRS</sequence>
<evidence type="ECO:0000313" key="1">
    <source>
        <dbReference type="EMBL" id="KAF9653591.1"/>
    </source>
</evidence>
<keyword evidence="2" id="KW-1185">Reference proteome</keyword>
<dbReference type="Proteomes" id="UP000886501">
    <property type="component" value="Unassembled WGS sequence"/>
</dbReference>
<name>A0ACB6ZVW8_THEGA</name>
<protein>
    <submittedName>
        <fullName evidence="1">Alkaline phosphatase-like protein</fullName>
    </submittedName>
</protein>
<comment type="caution">
    <text evidence="1">The sequence shown here is derived from an EMBL/GenBank/DDBJ whole genome shotgun (WGS) entry which is preliminary data.</text>
</comment>
<evidence type="ECO:0000313" key="2">
    <source>
        <dbReference type="Proteomes" id="UP000886501"/>
    </source>
</evidence>
<accession>A0ACB6ZVW8</accession>
<dbReference type="EMBL" id="MU117963">
    <property type="protein sequence ID" value="KAF9653591.1"/>
    <property type="molecule type" value="Genomic_DNA"/>
</dbReference>
<reference evidence="1" key="1">
    <citation type="submission" date="2019-10" db="EMBL/GenBank/DDBJ databases">
        <authorList>
            <consortium name="DOE Joint Genome Institute"/>
            <person name="Kuo A."/>
            <person name="Miyauchi S."/>
            <person name="Kiss E."/>
            <person name="Drula E."/>
            <person name="Kohler A."/>
            <person name="Sanchez-Garcia M."/>
            <person name="Andreopoulos B."/>
            <person name="Barry K.W."/>
            <person name="Bonito G."/>
            <person name="Buee M."/>
            <person name="Carver A."/>
            <person name="Chen C."/>
            <person name="Cichocki N."/>
            <person name="Clum A."/>
            <person name="Culley D."/>
            <person name="Crous P.W."/>
            <person name="Fauchery L."/>
            <person name="Girlanda M."/>
            <person name="Hayes R."/>
            <person name="Keri Z."/>
            <person name="Labutti K."/>
            <person name="Lipzen A."/>
            <person name="Lombard V."/>
            <person name="Magnuson J."/>
            <person name="Maillard F."/>
            <person name="Morin E."/>
            <person name="Murat C."/>
            <person name="Nolan M."/>
            <person name="Ohm R."/>
            <person name="Pangilinan J."/>
            <person name="Pereira M."/>
            <person name="Perotto S."/>
            <person name="Peter M."/>
            <person name="Riley R."/>
            <person name="Sitrit Y."/>
            <person name="Stielow B."/>
            <person name="Szollosi G."/>
            <person name="Zifcakova L."/>
            <person name="Stursova M."/>
            <person name="Spatafora J.W."/>
            <person name="Tedersoo L."/>
            <person name="Vaario L.-M."/>
            <person name="Yamada A."/>
            <person name="Yan M."/>
            <person name="Wang P."/>
            <person name="Xu J."/>
            <person name="Bruns T."/>
            <person name="Baldrian P."/>
            <person name="Vilgalys R."/>
            <person name="Henrissat B."/>
            <person name="Grigoriev I.V."/>
            <person name="Hibbett D."/>
            <person name="Nagy L.G."/>
            <person name="Martin F.M."/>
        </authorList>
    </citation>
    <scope>NUCLEOTIDE SEQUENCE</scope>
    <source>
        <strain evidence="1">P2</strain>
    </source>
</reference>